<dbReference type="PROSITE" id="PS50253">
    <property type="entry name" value="COX3"/>
    <property type="match status" value="1"/>
</dbReference>
<dbReference type="AlphaFoldDB" id="A0A2S7IU05"/>
<dbReference type="InterPro" id="IPR035973">
    <property type="entry name" value="Cyt_c_oxidase_su3-like_sf"/>
</dbReference>
<dbReference type="InterPro" id="IPR013833">
    <property type="entry name" value="Cyt_c_oxidase_su3_a-hlx"/>
</dbReference>
<dbReference type="Proteomes" id="UP000239590">
    <property type="component" value="Unassembled WGS sequence"/>
</dbReference>
<dbReference type="Pfam" id="PF00510">
    <property type="entry name" value="COX3"/>
    <property type="match status" value="1"/>
</dbReference>
<gene>
    <name evidence="9" type="ORF">C5O19_13315</name>
</gene>
<comment type="caution">
    <text evidence="9">The sequence shown here is derived from an EMBL/GenBank/DDBJ whole genome shotgun (WGS) entry which is preliminary data.</text>
</comment>
<comment type="subcellular location">
    <subcellularLocation>
        <location evidence="6">Cell membrane</location>
        <topology evidence="6">Multi-pass membrane protein</topology>
    </subcellularLocation>
    <subcellularLocation>
        <location evidence="1">Membrane</location>
        <topology evidence="1">Multi-pass membrane protein</topology>
    </subcellularLocation>
</comment>
<evidence type="ECO:0000259" key="8">
    <source>
        <dbReference type="PROSITE" id="PS50253"/>
    </source>
</evidence>
<evidence type="ECO:0000313" key="10">
    <source>
        <dbReference type="Proteomes" id="UP000239590"/>
    </source>
</evidence>
<dbReference type="PANTHER" id="PTHR11403">
    <property type="entry name" value="CYTOCHROME C OXIDASE SUBUNIT III"/>
    <property type="match status" value="1"/>
</dbReference>
<comment type="similarity">
    <text evidence="2 6">Belongs to the cytochrome c oxidase subunit 3 family.</text>
</comment>
<feature type="domain" description="Heme-copper oxidase subunit III family profile" evidence="8">
    <location>
        <begin position="1"/>
        <end position="182"/>
    </location>
</feature>
<feature type="transmembrane region" description="Helical" evidence="7">
    <location>
        <begin position="39"/>
        <end position="56"/>
    </location>
</feature>
<reference evidence="10" key="1">
    <citation type="submission" date="2018-02" db="EMBL/GenBank/DDBJ databases">
        <title>Genome sequencing of Solimonas sp. HR-BB.</title>
        <authorList>
            <person name="Lee Y."/>
            <person name="Jeon C.O."/>
        </authorList>
    </citation>
    <scope>NUCLEOTIDE SEQUENCE [LARGE SCALE GENOMIC DNA]</scope>
    <source>
        <strain evidence="10">HR-U</strain>
    </source>
</reference>
<dbReference type="SUPFAM" id="SSF81452">
    <property type="entry name" value="Cytochrome c oxidase subunit III-like"/>
    <property type="match status" value="1"/>
</dbReference>
<name>A0A2S7IU05_9BACT</name>
<evidence type="ECO:0000256" key="6">
    <source>
        <dbReference type="RuleBase" id="RU003376"/>
    </source>
</evidence>
<organism evidence="9 10">
    <name type="scientific">Siphonobacter curvatus</name>
    <dbReference type="NCBI Taxonomy" id="2094562"/>
    <lineage>
        <taxon>Bacteria</taxon>
        <taxon>Pseudomonadati</taxon>
        <taxon>Bacteroidota</taxon>
        <taxon>Cytophagia</taxon>
        <taxon>Cytophagales</taxon>
        <taxon>Cytophagaceae</taxon>
        <taxon>Siphonobacter</taxon>
    </lineage>
</organism>
<dbReference type="EMBL" id="PTRA01000001">
    <property type="protein sequence ID" value="PQA61100.1"/>
    <property type="molecule type" value="Genomic_DNA"/>
</dbReference>
<keyword evidence="3 6" id="KW-0812">Transmembrane</keyword>
<dbReference type="PANTHER" id="PTHR11403:SF10">
    <property type="entry name" value="CYTOCHROME C OXIDASE"/>
    <property type="match status" value="1"/>
</dbReference>
<dbReference type="Gene3D" id="1.20.120.80">
    <property type="entry name" value="Cytochrome c oxidase, subunit III, four-helix bundle"/>
    <property type="match status" value="1"/>
</dbReference>
<sequence length="183" mass="21360">MLRLAMLGSVLIFVFVLLAYVLRRHGDAEWDNVTLPRIFWLSTAVILLSSISLHSAKTAFRKEHFLNYRIMLGLTLALGVTFVVLQMIGWNEMLHRGISMQESPAGAFIYMISGLHVLHILGGLFFLTRSFWEALRNHKYLDAYVYSVNPPNQLKLNLMTLYWHFVDILWILLFAFMVYNHRR</sequence>
<proteinExistence type="inferred from homology"/>
<keyword evidence="4 7" id="KW-1133">Transmembrane helix</keyword>
<evidence type="ECO:0000256" key="7">
    <source>
        <dbReference type="SAM" id="Phobius"/>
    </source>
</evidence>
<keyword evidence="5 7" id="KW-0472">Membrane</keyword>
<evidence type="ECO:0000256" key="5">
    <source>
        <dbReference type="ARBA" id="ARBA00023136"/>
    </source>
</evidence>
<evidence type="ECO:0000256" key="3">
    <source>
        <dbReference type="ARBA" id="ARBA00022692"/>
    </source>
</evidence>
<dbReference type="InterPro" id="IPR024791">
    <property type="entry name" value="Cyt_c/ubiquinol_Oxase_su3"/>
</dbReference>
<dbReference type="OrthoDB" id="9810850at2"/>
<dbReference type="GO" id="GO:0004129">
    <property type="term" value="F:cytochrome-c oxidase activity"/>
    <property type="evidence" value="ECO:0007669"/>
    <property type="project" value="InterPro"/>
</dbReference>
<keyword evidence="10" id="KW-1185">Reference proteome</keyword>
<accession>A0A2S7IU05</accession>
<evidence type="ECO:0000313" key="9">
    <source>
        <dbReference type="EMBL" id="PQA61100.1"/>
    </source>
</evidence>
<dbReference type="InterPro" id="IPR000298">
    <property type="entry name" value="Cyt_c_oxidase-like_su3"/>
</dbReference>
<evidence type="ECO:0000256" key="2">
    <source>
        <dbReference type="ARBA" id="ARBA00010581"/>
    </source>
</evidence>
<feature type="transmembrane region" description="Helical" evidence="7">
    <location>
        <begin position="108"/>
        <end position="127"/>
    </location>
</feature>
<feature type="transmembrane region" description="Helical" evidence="7">
    <location>
        <begin position="68"/>
        <end position="88"/>
    </location>
</feature>
<dbReference type="GO" id="GO:0005886">
    <property type="term" value="C:plasma membrane"/>
    <property type="evidence" value="ECO:0007669"/>
    <property type="project" value="UniProtKB-SubCell"/>
</dbReference>
<evidence type="ECO:0000256" key="4">
    <source>
        <dbReference type="ARBA" id="ARBA00022989"/>
    </source>
</evidence>
<feature type="transmembrane region" description="Helical" evidence="7">
    <location>
        <begin position="161"/>
        <end position="179"/>
    </location>
</feature>
<dbReference type="GO" id="GO:0019646">
    <property type="term" value="P:aerobic electron transport chain"/>
    <property type="evidence" value="ECO:0007669"/>
    <property type="project" value="InterPro"/>
</dbReference>
<protein>
    <submittedName>
        <fullName evidence="9">Cytochrome oxidase subunit III</fullName>
    </submittedName>
</protein>
<evidence type="ECO:0000256" key="1">
    <source>
        <dbReference type="ARBA" id="ARBA00004141"/>
    </source>
</evidence>